<comment type="caution">
    <text evidence="2">The sequence shown here is derived from an EMBL/GenBank/DDBJ whole genome shotgun (WGS) entry which is preliminary data.</text>
</comment>
<dbReference type="EMBL" id="JAPWTK010000051">
    <property type="protein sequence ID" value="KAJ8954058.1"/>
    <property type="molecule type" value="Genomic_DNA"/>
</dbReference>
<feature type="region of interest" description="Disordered" evidence="1">
    <location>
        <begin position="114"/>
        <end position="176"/>
    </location>
</feature>
<evidence type="ECO:0000313" key="2">
    <source>
        <dbReference type="EMBL" id="KAJ8954058.1"/>
    </source>
</evidence>
<organism evidence="2 3">
    <name type="scientific">Aromia moschata</name>
    <dbReference type="NCBI Taxonomy" id="1265417"/>
    <lineage>
        <taxon>Eukaryota</taxon>
        <taxon>Metazoa</taxon>
        <taxon>Ecdysozoa</taxon>
        <taxon>Arthropoda</taxon>
        <taxon>Hexapoda</taxon>
        <taxon>Insecta</taxon>
        <taxon>Pterygota</taxon>
        <taxon>Neoptera</taxon>
        <taxon>Endopterygota</taxon>
        <taxon>Coleoptera</taxon>
        <taxon>Polyphaga</taxon>
        <taxon>Cucujiformia</taxon>
        <taxon>Chrysomeloidea</taxon>
        <taxon>Cerambycidae</taxon>
        <taxon>Cerambycinae</taxon>
        <taxon>Callichromatini</taxon>
        <taxon>Aromia</taxon>
    </lineage>
</organism>
<gene>
    <name evidence="2" type="ORF">NQ318_004363</name>
</gene>
<accession>A0AAV8YQX8</accession>
<proteinExistence type="predicted"/>
<feature type="region of interest" description="Disordered" evidence="1">
    <location>
        <begin position="64"/>
        <end position="97"/>
    </location>
</feature>
<keyword evidence="3" id="KW-1185">Reference proteome</keyword>
<dbReference type="Pfam" id="PF00379">
    <property type="entry name" value="Chitin_bind_4"/>
    <property type="match status" value="1"/>
</dbReference>
<dbReference type="Proteomes" id="UP001162162">
    <property type="component" value="Unassembled WGS sequence"/>
</dbReference>
<feature type="compositionally biased region" description="Low complexity" evidence="1">
    <location>
        <begin position="64"/>
        <end position="84"/>
    </location>
</feature>
<sequence>MEHFLSAYNNNNGDGTYNFLYETGNGINAQEQGDARGDGTQAQGQSCVSEKIASGIQVLQLHLPPTASRSRSSTRPTRTASCPRGAHLPTPPPIPEEIQRAIEQNLADEARGVVDDGQYKPGAGEGGGGGAGNGFGGGRGGGGGGGGAPGPQYGTPAAPSPFKPGSGNGGPGGYRY</sequence>
<name>A0AAV8YQX8_9CUCU</name>
<protein>
    <submittedName>
        <fullName evidence="2">Uncharacterized protein</fullName>
    </submittedName>
</protein>
<dbReference type="AlphaFoldDB" id="A0AAV8YQX8"/>
<feature type="compositionally biased region" description="Gly residues" evidence="1">
    <location>
        <begin position="166"/>
        <end position="176"/>
    </location>
</feature>
<evidence type="ECO:0000256" key="1">
    <source>
        <dbReference type="SAM" id="MobiDB-lite"/>
    </source>
</evidence>
<dbReference type="InterPro" id="IPR000618">
    <property type="entry name" value="Insect_cuticle"/>
</dbReference>
<reference evidence="2" key="1">
    <citation type="journal article" date="2023" name="Insect Mol. Biol.">
        <title>Genome sequencing provides insights into the evolution of gene families encoding plant cell wall-degrading enzymes in longhorned beetles.</title>
        <authorList>
            <person name="Shin N.R."/>
            <person name="Okamura Y."/>
            <person name="Kirsch R."/>
            <person name="Pauchet Y."/>
        </authorList>
    </citation>
    <scope>NUCLEOTIDE SEQUENCE</scope>
    <source>
        <strain evidence="2">AMC_N1</strain>
    </source>
</reference>
<evidence type="ECO:0000313" key="3">
    <source>
        <dbReference type="Proteomes" id="UP001162162"/>
    </source>
</evidence>
<feature type="compositionally biased region" description="Gly residues" evidence="1">
    <location>
        <begin position="123"/>
        <end position="149"/>
    </location>
</feature>